<feature type="region of interest" description="Disordered" evidence="1">
    <location>
        <begin position="104"/>
        <end position="223"/>
    </location>
</feature>
<feature type="region of interest" description="Disordered" evidence="1">
    <location>
        <begin position="470"/>
        <end position="546"/>
    </location>
</feature>
<reference evidence="2" key="1">
    <citation type="journal article" date="2011" name="PLoS Biol.">
        <title>Gene gain and loss during evolution of obligate parasitism in the white rust pathogen of Arabidopsis thaliana.</title>
        <authorList>
            <person name="Kemen E."/>
            <person name="Gardiner A."/>
            <person name="Schultz-Larsen T."/>
            <person name="Kemen A.C."/>
            <person name="Balmuth A.L."/>
            <person name="Robert-Seilaniantz A."/>
            <person name="Bailey K."/>
            <person name="Holub E."/>
            <person name="Studholme D.J."/>
            <person name="Maclean D."/>
            <person name="Jones J.D."/>
        </authorList>
    </citation>
    <scope>NUCLEOTIDE SEQUENCE</scope>
</reference>
<protein>
    <submittedName>
        <fullName evidence="2">AlNc14C233G9324 protein</fullName>
    </submittedName>
</protein>
<dbReference type="AlphaFoldDB" id="F0WSI1"/>
<feature type="region of interest" description="Disordered" evidence="1">
    <location>
        <begin position="755"/>
        <end position="834"/>
    </location>
</feature>
<accession>F0WSI1</accession>
<evidence type="ECO:0000256" key="1">
    <source>
        <dbReference type="SAM" id="MobiDB-lite"/>
    </source>
</evidence>
<feature type="compositionally biased region" description="Polar residues" evidence="1">
    <location>
        <begin position="496"/>
        <end position="512"/>
    </location>
</feature>
<dbReference type="HOGENOM" id="CLU_271429_0_0_1"/>
<dbReference type="SUPFAM" id="SSF50630">
    <property type="entry name" value="Acid proteases"/>
    <property type="match status" value="1"/>
</dbReference>
<feature type="region of interest" description="Disordered" evidence="1">
    <location>
        <begin position="260"/>
        <end position="280"/>
    </location>
</feature>
<feature type="region of interest" description="Disordered" evidence="1">
    <location>
        <begin position="1110"/>
        <end position="1130"/>
    </location>
</feature>
<sequence>MRRDHLALVALSLPRANGQHFQLHLTPQLSLYMKFKLDIHEVPQDHIASTSRTLTIAPQGHSNAGPRSRMDMVTATYNLYSSTQDCEEEDLDIEIPQAEIVTAYMRPTTTIPGKKTTGSQGATAGIKKRRKRKQQANSPERPGEIEDYERPEGMDEAKEGADYNPQIPPLRKRGRPRYTADEPKPEGTPPSKPQRRRGNTQKANAGPQHPILNSLIDNSTPSQSASILKQPFASLPQNSATSSRAPIGLKLTSLDVRHFGQSSQSPFQPINEPNTLTNTNQPISPIPLANDIPLIYDLPHVQTPPLPYQTPDALIHSIHPKSQINSGSGRFNSPSNNPNSGSIRPEGGPHALAPTHSDARVPVTSPLDEYEESNHEHMDEFIPISDRNSLLVGQQAAQSSLGQNSVNEERPWVLPINDRIDQLRPQHSHAANSYHSRITRQGKMVPDNSLSYDPDAFFSASNTVHDTNPVINSFTSVHPNVGSRHHRPNRPPPTRVSSTSDLFSTDQSSLGKSPQGIPLNSGGQASGTGSSHRVESSGYGQSTQPNAPLLYDFSRYGVASVNDWAGPKQGAGTIHGYQNPTNYLAQPTHPNQQASTVAGNSNHPHVGQAEDGLLNDIASMPPTDHVPSLSSVLGQQTHPSNNIPEANTYQSDVYSGNHGAGMQHSFQVGSNLGPSDMYGLSHAPMNHQPYQPQTPANALDIQSLSHLLDVFQKETGIFQNRFGAAPNYGPMQGGATQNVNFGAMGYPNLGYGAQAHVPPPPLDDQLNMQPLPPNFRSNPAQPYTPRQFYRSSSDLRHPPRRLQSGDASQTHRNLTDFRRNHRGQGPSGHSNPRCIKHPMLVKFHRQAMDHLIQHKQLLEDPKRPGNFAVTLSFIRQYPKAIFFLWGNNRLPTINPLSEPPELEMNQKVFTLHPIYLSNLDDMGSLVAMVEAANINIFKFKKRPKIADPESQVYHLNGVEYELEGLSEASVPLSFDFGSGVTFIPRAAYDYFMNFLVGDASYPNAHGPVYLPRCSINPTPPVFRIEIAFKYVLELSAEEYVFRDAKGGCTIGIQPNDAGVWKLGALVAKRYAIIVDNGKFDTHFADRISYLAFMLEDGKMETHIPEAVPKVTGEKASTSQAHHSNEDQMQEDPANVYAATGFDDVFGQSPVLQAHHQHQMLEPGSSSQRSNDPLAQMFTPTPRNQRRATRPRSDAL</sequence>
<feature type="compositionally biased region" description="Basic and acidic residues" evidence="1">
    <location>
        <begin position="141"/>
        <end position="161"/>
    </location>
</feature>
<evidence type="ECO:0000313" key="2">
    <source>
        <dbReference type="EMBL" id="CCA24304.1"/>
    </source>
</evidence>
<feature type="compositionally biased region" description="Polar residues" evidence="1">
    <location>
        <begin position="1163"/>
        <end position="1182"/>
    </location>
</feature>
<name>F0WSI1_9STRA</name>
<feature type="region of interest" description="Disordered" evidence="1">
    <location>
        <begin position="320"/>
        <end position="362"/>
    </location>
</feature>
<organism evidence="2">
    <name type="scientific">Albugo laibachii Nc14</name>
    <dbReference type="NCBI Taxonomy" id="890382"/>
    <lineage>
        <taxon>Eukaryota</taxon>
        <taxon>Sar</taxon>
        <taxon>Stramenopiles</taxon>
        <taxon>Oomycota</taxon>
        <taxon>Peronosporomycetes</taxon>
        <taxon>Albuginales</taxon>
        <taxon>Albuginaceae</taxon>
        <taxon>Albugo</taxon>
    </lineage>
</organism>
<gene>
    <name evidence="2" type="primary">AlNc14C233G9324</name>
    <name evidence="2" type="ORF">ALNC14_104480</name>
</gene>
<feature type="compositionally biased region" description="Low complexity" evidence="1">
    <location>
        <begin position="107"/>
        <end position="118"/>
    </location>
</feature>
<dbReference type="EMBL" id="FR824278">
    <property type="protein sequence ID" value="CCA24304.1"/>
    <property type="molecule type" value="Genomic_DNA"/>
</dbReference>
<feature type="compositionally biased region" description="Polar residues" evidence="1">
    <location>
        <begin position="521"/>
        <end position="531"/>
    </location>
</feature>
<dbReference type="Gene3D" id="2.40.70.10">
    <property type="entry name" value="Acid Proteases"/>
    <property type="match status" value="1"/>
</dbReference>
<feature type="region of interest" description="Disordered" evidence="1">
    <location>
        <begin position="1153"/>
        <end position="1195"/>
    </location>
</feature>
<feature type="compositionally biased region" description="Low complexity" evidence="1">
    <location>
        <begin position="325"/>
        <end position="342"/>
    </location>
</feature>
<dbReference type="InterPro" id="IPR021109">
    <property type="entry name" value="Peptidase_aspartic_dom_sf"/>
</dbReference>
<reference evidence="2" key="2">
    <citation type="submission" date="2011-02" db="EMBL/GenBank/DDBJ databases">
        <authorList>
            <person name="MacLean D."/>
        </authorList>
    </citation>
    <scope>NUCLEOTIDE SEQUENCE</scope>
</reference>
<proteinExistence type="predicted"/>